<dbReference type="GeneID" id="20091675"/>
<evidence type="ECO:0000256" key="1">
    <source>
        <dbReference type="SAM" id="MobiDB-lite"/>
    </source>
</evidence>
<evidence type="ECO:0000313" key="2">
    <source>
        <dbReference type="EMBL" id="ETV90622.1"/>
    </source>
</evidence>
<accession>A0A024TB91</accession>
<protein>
    <submittedName>
        <fullName evidence="2">Uncharacterized protein</fullName>
    </submittedName>
</protein>
<dbReference type="EMBL" id="KI914028">
    <property type="protein sequence ID" value="ETV90622.1"/>
    <property type="molecule type" value="Genomic_DNA"/>
</dbReference>
<name>A0A024TB91_9STRA</name>
<organism evidence="2">
    <name type="scientific">Aphanomyces invadans</name>
    <dbReference type="NCBI Taxonomy" id="157072"/>
    <lineage>
        <taxon>Eukaryota</taxon>
        <taxon>Sar</taxon>
        <taxon>Stramenopiles</taxon>
        <taxon>Oomycota</taxon>
        <taxon>Saprolegniomycetes</taxon>
        <taxon>Saprolegniales</taxon>
        <taxon>Verrucalvaceae</taxon>
        <taxon>Aphanomyces</taxon>
    </lineage>
</organism>
<dbReference type="RefSeq" id="XP_008880743.1">
    <property type="nucleotide sequence ID" value="XM_008882521.1"/>
</dbReference>
<dbReference type="AlphaFoldDB" id="A0A024TB91"/>
<feature type="region of interest" description="Disordered" evidence="1">
    <location>
        <begin position="34"/>
        <end position="56"/>
    </location>
</feature>
<proteinExistence type="predicted"/>
<sequence length="56" mass="6350">MLSPSVSKRFSKSMELKTYTTQTKRESIMSIYPKKQSTQRVPRPCGSSAPVTRRTA</sequence>
<dbReference type="VEuPathDB" id="FungiDB:H310_14625"/>
<gene>
    <name evidence="2" type="ORF">H310_14625</name>
</gene>
<reference evidence="2" key="1">
    <citation type="submission" date="2013-12" db="EMBL/GenBank/DDBJ databases">
        <title>The Genome Sequence of Aphanomyces invadans NJM9701.</title>
        <authorList>
            <consortium name="The Broad Institute Genomics Platform"/>
            <person name="Russ C."/>
            <person name="Tyler B."/>
            <person name="van West P."/>
            <person name="Dieguez-Uribeondo J."/>
            <person name="Young S.K."/>
            <person name="Zeng Q."/>
            <person name="Gargeya S."/>
            <person name="Fitzgerald M."/>
            <person name="Abouelleil A."/>
            <person name="Alvarado L."/>
            <person name="Chapman S.B."/>
            <person name="Gainer-Dewar J."/>
            <person name="Goldberg J."/>
            <person name="Griggs A."/>
            <person name="Gujja S."/>
            <person name="Hansen M."/>
            <person name="Howarth C."/>
            <person name="Imamovic A."/>
            <person name="Ireland A."/>
            <person name="Larimer J."/>
            <person name="McCowan C."/>
            <person name="Murphy C."/>
            <person name="Pearson M."/>
            <person name="Poon T.W."/>
            <person name="Priest M."/>
            <person name="Roberts A."/>
            <person name="Saif S."/>
            <person name="Shea T."/>
            <person name="Sykes S."/>
            <person name="Wortman J."/>
            <person name="Nusbaum C."/>
            <person name="Birren B."/>
        </authorList>
    </citation>
    <scope>NUCLEOTIDE SEQUENCE [LARGE SCALE GENOMIC DNA]</scope>
    <source>
        <strain evidence="2">NJM9701</strain>
    </source>
</reference>